<dbReference type="RefSeq" id="WP_158740644.1">
    <property type="nucleotide sequence ID" value="NZ_CP024985.1"/>
</dbReference>
<sequence length="103" mass="10459">MTDVPRLPPPAPADGLRGHCAALRSHAHRLRTGAAALEWRGPQADAFRAEVAALADRCARAADGFALAAAQLDGVHGGVQGGAHGGVTVRGTAAGRSRGRPPR</sequence>
<evidence type="ECO:0000313" key="1">
    <source>
        <dbReference type="EMBL" id="ATZ22753.1"/>
    </source>
</evidence>
<name>A0A2K8PAI6_STRLA</name>
<protein>
    <submittedName>
        <fullName evidence="1">Uncharacterized protein</fullName>
    </submittedName>
</protein>
<dbReference type="KEGG" id="slx:SLAV_04225"/>
<keyword evidence="2" id="KW-1185">Reference proteome</keyword>
<evidence type="ECO:0000313" key="2">
    <source>
        <dbReference type="Proteomes" id="UP000231791"/>
    </source>
</evidence>
<reference evidence="1 2" key="1">
    <citation type="submission" date="2017-11" db="EMBL/GenBank/DDBJ databases">
        <title>Complete genome sequence of Streptomyces lavendulae subsp. lavendulae CCM 3239 (formerly 'Streptomyces aureofaciens CCM 3239'), the producer of the angucycline-type antibiotic auricin.</title>
        <authorList>
            <person name="Busche T."/>
            <person name="Novakova R."/>
            <person name="Al'Dilaimi A."/>
            <person name="Homerova D."/>
            <person name="Feckova L."/>
            <person name="Rezuchova B."/>
            <person name="Mingyar E."/>
            <person name="Csolleiova D."/>
            <person name="Bekeova C."/>
            <person name="Winkler A."/>
            <person name="Sevcikova B."/>
            <person name="Kalinowski J."/>
            <person name="Kormanec J."/>
            <person name="Ruckert C."/>
        </authorList>
    </citation>
    <scope>NUCLEOTIDE SEQUENCE [LARGE SCALE GENOMIC DNA]</scope>
    <source>
        <strain evidence="1 2">CCM 3239</strain>
    </source>
</reference>
<dbReference type="AlphaFoldDB" id="A0A2K8PAI6"/>
<organism evidence="1 2">
    <name type="scientific">Streptomyces lavendulae subsp. lavendulae</name>
    <dbReference type="NCBI Taxonomy" id="58340"/>
    <lineage>
        <taxon>Bacteria</taxon>
        <taxon>Bacillati</taxon>
        <taxon>Actinomycetota</taxon>
        <taxon>Actinomycetes</taxon>
        <taxon>Kitasatosporales</taxon>
        <taxon>Streptomycetaceae</taxon>
        <taxon>Streptomyces</taxon>
    </lineage>
</organism>
<proteinExistence type="predicted"/>
<accession>A0A2K8PAI6</accession>
<gene>
    <name evidence="1" type="ORF">SLAV_04225</name>
</gene>
<dbReference type="OrthoDB" id="4336005at2"/>
<dbReference type="EMBL" id="CP024985">
    <property type="protein sequence ID" value="ATZ22753.1"/>
    <property type="molecule type" value="Genomic_DNA"/>
</dbReference>
<dbReference type="GeneID" id="49389081"/>
<dbReference type="Proteomes" id="UP000231791">
    <property type="component" value="Chromosome"/>
</dbReference>